<evidence type="ECO:0000256" key="5">
    <source>
        <dbReference type="ARBA" id="ARBA00012251"/>
    </source>
</evidence>
<feature type="compositionally biased region" description="Low complexity" evidence="25">
    <location>
        <begin position="226"/>
        <end position="260"/>
    </location>
</feature>
<evidence type="ECO:0000256" key="13">
    <source>
        <dbReference type="ARBA" id="ARBA00022786"/>
    </source>
</evidence>
<feature type="compositionally biased region" description="Low complexity" evidence="25">
    <location>
        <begin position="419"/>
        <end position="430"/>
    </location>
</feature>
<dbReference type="GO" id="GO:0031966">
    <property type="term" value="C:mitochondrial membrane"/>
    <property type="evidence" value="ECO:0007669"/>
    <property type="project" value="UniProtKB-SubCell"/>
</dbReference>
<feature type="region of interest" description="Disordered" evidence="25">
    <location>
        <begin position="300"/>
        <end position="321"/>
    </location>
</feature>
<feature type="transmembrane region" description="Helical" evidence="26">
    <location>
        <begin position="1547"/>
        <end position="1575"/>
    </location>
</feature>
<evidence type="ECO:0000256" key="14">
    <source>
        <dbReference type="ARBA" id="ARBA00022833"/>
    </source>
</evidence>
<keyword evidence="10" id="KW-0479">Metal-binding</keyword>
<evidence type="ECO:0000256" key="10">
    <source>
        <dbReference type="ARBA" id="ARBA00022723"/>
    </source>
</evidence>
<keyword evidence="11" id="KW-0677">Repeat</keyword>
<dbReference type="CDD" id="cd20349">
    <property type="entry name" value="BRcat_RBR_RNF144"/>
    <property type="match status" value="1"/>
</dbReference>
<evidence type="ECO:0000256" key="16">
    <source>
        <dbReference type="ARBA" id="ARBA00022989"/>
    </source>
</evidence>
<dbReference type="GO" id="GO:0006915">
    <property type="term" value="P:apoptotic process"/>
    <property type="evidence" value="ECO:0007669"/>
    <property type="project" value="UniProtKB-KW"/>
</dbReference>
<feature type="region of interest" description="Disordered" evidence="25">
    <location>
        <begin position="776"/>
        <end position="812"/>
    </location>
</feature>
<dbReference type="PANTHER" id="PTHR11685">
    <property type="entry name" value="RBR FAMILY RING FINGER AND IBR DOMAIN-CONTAINING"/>
    <property type="match status" value="1"/>
</dbReference>
<evidence type="ECO:0000256" key="19">
    <source>
        <dbReference type="ARBA" id="ARBA00038342"/>
    </source>
</evidence>
<evidence type="ECO:0000256" key="2">
    <source>
        <dbReference type="ARBA" id="ARBA00004304"/>
    </source>
</evidence>
<comment type="subunit">
    <text evidence="21">Interacts with UBE2L3, UBE2L6 and LCMT2, as well as with BAX. Interacts with TBK1; this interaction inhibits TBK1 phosphorylation and 'Lys-63'-linked polyubiquitination.</text>
</comment>
<keyword evidence="9" id="KW-0053">Apoptosis</keyword>
<evidence type="ECO:0000256" key="12">
    <source>
        <dbReference type="ARBA" id="ARBA00022771"/>
    </source>
</evidence>
<dbReference type="CDD" id="cd20352">
    <property type="entry name" value="Rcat_RBR_RNF144"/>
    <property type="match status" value="1"/>
</dbReference>
<feature type="compositionally biased region" description="Polar residues" evidence="25">
    <location>
        <begin position="431"/>
        <end position="443"/>
    </location>
</feature>
<evidence type="ECO:0000256" key="20">
    <source>
        <dbReference type="ARBA" id="ARBA00060040"/>
    </source>
</evidence>
<evidence type="ECO:0000256" key="25">
    <source>
        <dbReference type="SAM" id="MobiDB-lite"/>
    </source>
</evidence>
<dbReference type="SMART" id="SM00647">
    <property type="entry name" value="IBR"/>
    <property type="match status" value="2"/>
</dbReference>
<dbReference type="CDD" id="cd16632">
    <property type="entry name" value="mRING-HC-C4C4_RBR_RNF144"/>
    <property type="match status" value="1"/>
</dbReference>
<keyword evidence="15" id="KW-0832">Ubl conjugation</keyword>
<reference evidence="29" key="1">
    <citation type="submission" date="2020-05" db="UniProtKB">
        <authorList>
            <consortium name="EnsemblMetazoa"/>
        </authorList>
    </citation>
    <scope>IDENTIFICATION</scope>
    <source>
        <strain evidence="29">Aabys</strain>
    </source>
</reference>
<evidence type="ECO:0000256" key="1">
    <source>
        <dbReference type="ARBA" id="ARBA00001798"/>
    </source>
</evidence>
<feature type="compositionally biased region" description="Low complexity" evidence="25">
    <location>
        <begin position="545"/>
        <end position="569"/>
    </location>
</feature>
<feature type="region of interest" description="Disordered" evidence="25">
    <location>
        <begin position="375"/>
        <end position="472"/>
    </location>
</feature>
<dbReference type="PROSITE" id="PS50089">
    <property type="entry name" value="ZF_RING_2"/>
    <property type="match status" value="1"/>
</dbReference>
<dbReference type="STRING" id="7370.A0A1I8N058"/>
<evidence type="ECO:0000256" key="15">
    <source>
        <dbReference type="ARBA" id="ARBA00022843"/>
    </source>
</evidence>
<evidence type="ECO:0000256" key="21">
    <source>
        <dbReference type="ARBA" id="ARBA00061765"/>
    </source>
</evidence>
<dbReference type="InterPro" id="IPR031127">
    <property type="entry name" value="E3_UB_ligase_RBR"/>
</dbReference>
<evidence type="ECO:0000256" key="4">
    <source>
        <dbReference type="ARBA" id="ARBA00004906"/>
    </source>
</evidence>
<keyword evidence="6" id="KW-0963">Cytoplasm</keyword>
<protein>
    <recommendedName>
        <fullName evidence="22">E3 ubiquitin-protein ligase RNF144B</fullName>
        <ecNumber evidence="5">2.3.2.31</ecNumber>
    </recommendedName>
    <alternativeName>
        <fullName evidence="23">RING finger protein 144B</fullName>
    </alternativeName>
</protein>
<dbReference type="RefSeq" id="XP_011291040.2">
    <property type="nucleotide sequence ID" value="XM_011292738.3"/>
</dbReference>
<feature type="domain" description="RING-type" evidence="27">
    <location>
        <begin position="1279"/>
        <end position="1325"/>
    </location>
</feature>
<comment type="pathway">
    <text evidence="4">Protein modification; protein ubiquitination.</text>
</comment>
<feature type="compositionally biased region" description="Low complexity" evidence="25">
    <location>
        <begin position="1083"/>
        <end position="1103"/>
    </location>
</feature>
<keyword evidence="8 26" id="KW-0812">Transmembrane</keyword>
<dbReference type="GO" id="GO:0016567">
    <property type="term" value="P:protein ubiquitination"/>
    <property type="evidence" value="ECO:0007669"/>
    <property type="project" value="InterPro"/>
</dbReference>
<dbReference type="InterPro" id="IPR001841">
    <property type="entry name" value="Znf_RING"/>
</dbReference>
<dbReference type="InterPro" id="IPR002867">
    <property type="entry name" value="IBR_dom"/>
</dbReference>
<keyword evidence="14" id="KW-0862">Zinc</keyword>
<proteinExistence type="inferred from homology"/>
<dbReference type="FunFam" id="3.30.40.10:FF:000051">
    <property type="entry name" value="RBR-type E3 ubiquitin transferase"/>
    <property type="match status" value="1"/>
</dbReference>
<dbReference type="InterPro" id="IPR013083">
    <property type="entry name" value="Znf_RING/FYVE/PHD"/>
</dbReference>
<dbReference type="OrthoDB" id="10009520at2759"/>
<dbReference type="InterPro" id="IPR017907">
    <property type="entry name" value="Znf_RING_CS"/>
</dbReference>
<dbReference type="Gene3D" id="1.20.120.1750">
    <property type="match status" value="1"/>
</dbReference>
<dbReference type="GO" id="GO:0061630">
    <property type="term" value="F:ubiquitin protein ligase activity"/>
    <property type="evidence" value="ECO:0007669"/>
    <property type="project" value="UniProtKB-EC"/>
</dbReference>
<dbReference type="Pfam" id="PF22191">
    <property type="entry name" value="IBR_1"/>
    <property type="match status" value="1"/>
</dbReference>
<accession>A0A1I8N058</accession>
<evidence type="ECO:0000313" key="29">
    <source>
        <dbReference type="EnsemblMetazoa" id="MDOA010170-PB"/>
    </source>
</evidence>
<evidence type="ECO:0000256" key="18">
    <source>
        <dbReference type="ARBA" id="ARBA00023136"/>
    </source>
</evidence>
<evidence type="ECO:0000259" key="27">
    <source>
        <dbReference type="PROSITE" id="PS50089"/>
    </source>
</evidence>
<name>A0A1I8N058_MUSDO</name>
<comment type="subcellular location">
    <subcellularLocation>
        <location evidence="3">Cytoplasm</location>
    </subcellularLocation>
    <subcellularLocation>
        <location evidence="2">Mitochondrion membrane</location>
        <topology evidence="2">Single-pass membrane protein</topology>
    </subcellularLocation>
</comment>
<feature type="compositionally biased region" description="Polar residues" evidence="25">
    <location>
        <begin position="375"/>
        <end position="389"/>
    </location>
</feature>
<dbReference type="EnsemblMetazoa" id="MDOA010170-RB">
    <property type="protein sequence ID" value="MDOA010170-PB"/>
    <property type="gene ID" value="MDOA010170"/>
</dbReference>
<dbReference type="InterPro" id="IPR044066">
    <property type="entry name" value="TRIAD_supradom"/>
</dbReference>
<dbReference type="FunFam" id="1.20.120.1750:FF:000010">
    <property type="entry name" value="RBR-type E3 ubiquitin transferase"/>
    <property type="match status" value="1"/>
</dbReference>
<evidence type="ECO:0000256" key="11">
    <source>
        <dbReference type="ARBA" id="ARBA00022737"/>
    </source>
</evidence>
<feature type="compositionally biased region" description="Low complexity" evidence="25">
    <location>
        <begin position="307"/>
        <end position="321"/>
    </location>
</feature>
<feature type="region of interest" description="Disordered" evidence="25">
    <location>
        <begin position="531"/>
        <end position="569"/>
    </location>
</feature>
<evidence type="ECO:0000256" key="3">
    <source>
        <dbReference type="ARBA" id="ARBA00004496"/>
    </source>
</evidence>
<sequence length="1602" mass="172947">MRPPMQKSSLQQNEANRLQHQHIAATHKHLQQQQQQLQQQQQQLLQPLANNCSSSSTTTTAAPTNLLLTNKCSEDNLNDFGQLQQQQQQLHNTNNIITATSTVTTTTLTAATTIPPPPPRKSKLEQRELLVENHLNNACFAQPTGPSATATSSLPVFYNDFYHHQQQLQQRPLRPTTLLCSTNDNCSGVKLLDLISTSPPSQDESGGSLFRSTATIQQAVNNSCHQEQQQQQHQQQQHRYSYASQYSRSSSSDDSSSLSLNTACANQPVPNRPSRHNTFDDAAENFIINFPADTVVETKASNKREQTATQTPTAGATTTTTNHSSELYNYCLPLSETEPLLTNIEATVKDKQRSIYLNKNSASLIFTKKDLSATQPAASNNTSTTYHPPQQQQQQNFKLQSKSHNNNSKQYNFTNNRRPSAPTASSTFSSITQLQQQHSTLRSLSEETYRRKPPTKHLPATYHHQQQQQHRRSLQLNYNNNLVTTSTCALLANNNHHQQPHHCCGSSAVGGNSNSNSAVVLHKAHHNNHNYPQQQQHQAKVHSHQPQQQQQLQQKVSNSASSSAYNNSSSLANNTAAATRKQYAYSWYAPVYSALEEELEHDSRDSSPIHNLANTKKHHLHPYHQRANDLHSSSLTASATTAANASDTEREALLETRNNINIQAHIGGPVVNHLKRDAITKQLNPSKLALQHTKSASAKVGLTPSVKGSIVGLNGGGSGGDIASVEGFGGSNSSYDLEGPHAGSLGLAGGPQPRRIRFGNFLKSLVGLRPSVGQKSTAATASNGNGESAAGHNGAGGGDSSADGVQIPSSPEITITRTPSEQNMVVMRDPGARSQDYNVVYSSREKLANSHGERIVQTGGSTSSLNVMQQKLWNIVRREGSAISLHQEKSQSIVHYTGLRKCETVIALTRQASSPCSPTAAAMGMGGGGGGQSGNSQSQQRLPHTGSGIFSASGVEQIRPLNRLRNSVSSMNNTCSRCSSLLSLAASSSRYSLNSAAANPHPYHQHQHYLQAHPQQLPYSQQTGAAAATATTHFSQYQRNPSNVSSSNLSRNYSQQHSRNGSLDAVGGGAGGGLHFAVKRNNRNSTSSNNSSGVGSQRNSCSSSGGGGATTTSRTPSLTSPTTITTNTATTASTIKLSPPPTEPSLLTPPATASYLTLHSSPFFASSTNSREGAEERQEDMTFFPMEKTQLKMPNVKPEMRDASVIDGLPSSTTTISPQELGYSSTNVTSSTSANALLAVGEEAEASTTSHLIQPDIINATSSATSLALAIRPFELFTCKLCLIDVEDASNSTVLHQCGCQFCTECMKAYVEFEISEGAYEISCPDAQCPEQGVMTLTEIAKLTTTNLMKKHHRYRLNREIELDKTRTWCPRAGCETVCLIGSTLSSSTAQTSDVAAASTSSAASTNATNQSLSPNNGSGNPAANTPLLCAVQCPSCKDEFCSACKKTWHPNITCEEYSRRLAADGQDDIGIPFDNDLIKCCPMCAVPIEKDEGCAQMMCKRCKHVFCWYCLASLDDDFLLRHYDKGPCKNKLGHSRASVVWHRAQVIGIFAGFGILLLVASPLLLLAAPCIICCKCRSCSGSKMDEGDVDMDEATALQSLN</sequence>
<evidence type="ECO:0000256" key="9">
    <source>
        <dbReference type="ARBA" id="ARBA00022703"/>
    </source>
</evidence>
<dbReference type="VEuPathDB" id="VectorBase:MDOA010170"/>
<feature type="compositionally biased region" description="Low complexity" evidence="25">
    <location>
        <begin position="1110"/>
        <end position="1134"/>
    </location>
</feature>
<evidence type="ECO:0000256" key="8">
    <source>
        <dbReference type="ARBA" id="ARBA00022692"/>
    </source>
</evidence>
<dbReference type="eggNOG" id="KOG1815">
    <property type="taxonomic scope" value="Eukaryota"/>
</dbReference>
<evidence type="ECO:0000256" key="26">
    <source>
        <dbReference type="SAM" id="Phobius"/>
    </source>
</evidence>
<dbReference type="Pfam" id="PF01485">
    <property type="entry name" value="IBR"/>
    <property type="match status" value="1"/>
</dbReference>
<comment type="similarity">
    <text evidence="19">Belongs to the RBR family. RNF144 subfamily.</text>
</comment>
<feature type="region of interest" description="Disordered" evidence="25">
    <location>
        <begin position="1019"/>
        <end position="1146"/>
    </location>
</feature>
<evidence type="ECO:0000256" key="6">
    <source>
        <dbReference type="ARBA" id="ARBA00022490"/>
    </source>
</evidence>
<keyword evidence="13" id="KW-0833">Ubl conjugation pathway</keyword>
<keyword evidence="7" id="KW-0808">Transferase</keyword>
<feature type="compositionally biased region" description="Low complexity" evidence="25">
    <location>
        <begin position="778"/>
        <end position="792"/>
    </location>
</feature>
<feature type="region of interest" description="Disordered" evidence="25">
    <location>
        <begin position="222"/>
        <end position="278"/>
    </location>
</feature>
<dbReference type="GO" id="GO:0008270">
    <property type="term" value="F:zinc ion binding"/>
    <property type="evidence" value="ECO:0007669"/>
    <property type="project" value="UniProtKB-KW"/>
</dbReference>
<keyword evidence="12 24" id="KW-0863">Zinc-finger</keyword>
<evidence type="ECO:0000256" key="17">
    <source>
        <dbReference type="ARBA" id="ARBA00023128"/>
    </source>
</evidence>
<dbReference type="VEuPathDB" id="VectorBase:MDOMA2_019485"/>
<feature type="domain" description="RING-type" evidence="28">
    <location>
        <begin position="1275"/>
        <end position="1533"/>
    </location>
</feature>
<comment type="catalytic activity">
    <reaction evidence="1">
        <text>[E2 ubiquitin-conjugating enzyme]-S-ubiquitinyl-L-cysteine + [acceptor protein]-L-lysine = [E2 ubiquitin-conjugating enzyme]-L-cysteine + [acceptor protein]-N(6)-ubiquitinyl-L-lysine.</text>
        <dbReference type="EC" id="2.3.2.31"/>
    </reaction>
</comment>
<evidence type="ECO:0000256" key="24">
    <source>
        <dbReference type="PROSITE-ProRule" id="PRU00175"/>
    </source>
</evidence>
<feature type="compositionally biased region" description="Polar residues" evidence="25">
    <location>
        <begin position="1033"/>
        <end position="1061"/>
    </location>
</feature>
<dbReference type="KEGG" id="mde:101890137"/>
<comment type="function">
    <text evidence="20">E3 ubiquitin-protein ligase which accepts ubiquitin from E2 ubiquitin-conjugating enzymes UBE2L3 and UBE2L6 in the form of a thioester and then directly transfers the ubiquitin to targeted substrates such as LCMT2, thereby promoting their degradation. Induces apoptosis via a p53/TP53-dependent but caspase-independent mechanism. Plays a crucial role in maintaining the genomic stability by controlling the degradation of multiple proteins involved in mitotic progression and DNA damage. Regulates epithelial homeostasis by mediating degradation of CDKN1A and isoform 2 of TP63. Plays a regulatory role in innate immunity by negatively regulating IRF3 activation and IFN-beta production. Mechanistically, inhibits TBK1 phosphorylation and 'Lys-63'-linked polyubiquitination independently of its E3 ligase activity. Alternatively, promotes 'Lys-27' and 'Lys-33'-linked ubiquitination of IFIH1/MDA5, promoting selective autophagic degradation of IFIH1/MDA5 to inhibit antiviral response.</text>
</comment>
<gene>
    <name evidence="29" type="primary">101890137</name>
</gene>
<keyword evidence="17" id="KW-0496">Mitochondrion</keyword>
<dbReference type="PROSITE" id="PS51873">
    <property type="entry name" value="TRIAD"/>
    <property type="match status" value="1"/>
</dbReference>
<evidence type="ECO:0000259" key="28">
    <source>
        <dbReference type="PROSITE" id="PS51873"/>
    </source>
</evidence>
<evidence type="ECO:0000256" key="7">
    <source>
        <dbReference type="ARBA" id="ARBA00022679"/>
    </source>
</evidence>
<keyword evidence="18 26" id="KW-0472">Membrane</keyword>
<dbReference type="SUPFAM" id="SSF57850">
    <property type="entry name" value="RING/U-box"/>
    <property type="match status" value="3"/>
</dbReference>
<organism evidence="29">
    <name type="scientific">Musca domestica</name>
    <name type="common">House fly</name>
    <dbReference type="NCBI Taxonomy" id="7370"/>
    <lineage>
        <taxon>Eukaryota</taxon>
        <taxon>Metazoa</taxon>
        <taxon>Ecdysozoa</taxon>
        <taxon>Arthropoda</taxon>
        <taxon>Hexapoda</taxon>
        <taxon>Insecta</taxon>
        <taxon>Pterygota</taxon>
        <taxon>Neoptera</taxon>
        <taxon>Endopterygota</taxon>
        <taxon>Diptera</taxon>
        <taxon>Brachycera</taxon>
        <taxon>Muscomorpha</taxon>
        <taxon>Muscoidea</taxon>
        <taxon>Muscidae</taxon>
        <taxon>Musca</taxon>
    </lineage>
</organism>
<dbReference type="EC" id="2.3.2.31" evidence="5"/>
<evidence type="ECO:0000256" key="22">
    <source>
        <dbReference type="ARBA" id="ARBA00069720"/>
    </source>
</evidence>
<dbReference type="Gene3D" id="3.30.40.10">
    <property type="entry name" value="Zinc/RING finger domain, C3HC4 (zinc finger)"/>
    <property type="match status" value="1"/>
</dbReference>
<feature type="compositionally biased region" description="Gly residues" evidence="25">
    <location>
        <begin position="924"/>
        <end position="933"/>
    </location>
</feature>
<dbReference type="SMART" id="SM00184">
    <property type="entry name" value="RING"/>
    <property type="match status" value="2"/>
</dbReference>
<keyword evidence="16 26" id="KW-1133">Transmembrane helix</keyword>
<feature type="region of interest" description="Disordered" evidence="25">
    <location>
        <begin position="918"/>
        <end position="949"/>
    </location>
</feature>
<feature type="compositionally biased region" description="Polar residues" evidence="25">
    <location>
        <begin position="396"/>
        <end position="418"/>
    </location>
</feature>
<evidence type="ECO:0000256" key="23">
    <source>
        <dbReference type="ARBA" id="ARBA00078867"/>
    </source>
</evidence>
<dbReference type="PROSITE" id="PS00518">
    <property type="entry name" value="ZF_RING_1"/>
    <property type="match status" value="1"/>
</dbReference>